<gene>
    <name evidence="2" type="ORF">CH360_01515</name>
    <name evidence="3" type="ORF">CH373_01515</name>
</gene>
<organism evidence="3 5">
    <name type="scientific">Leptospira perolatii</name>
    <dbReference type="NCBI Taxonomy" id="2023191"/>
    <lineage>
        <taxon>Bacteria</taxon>
        <taxon>Pseudomonadati</taxon>
        <taxon>Spirochaetota</taxon>
        <taxon>Spirochaetia</taxon>
        <taxon>Leptospirales</taxon>
        <taxon>Leptospiraceae</taxon>
        <taxon>Leptospira</taxon>
    </lineage>
</organism>
<evidence type="ECO:0008006" key="6">
    <source>
        <dbReference type="Google" id="ProtNLM"/>
    </source>
</evidence>
<reference evidence="4 5" key="1">
    <citation type="submission" date="2017-07" db="EMBL/GenBank/DDBJ databases">
        <title>Leptospira spp. isolated from tropical soils.</title>
        <authorList>
            <person name="Thibeaux R."/>
            <person name="Iraola G."/>
            <person name="Ferres I."/>
            <person name="Bierque E."/>
            <person name="Girault D."/>
            <person name="Soupe-Gilbert M.-E."/>
            <person name="Picardeau M."/>
            <person name="Goarant C."/>
        </authorList>
    </citation>
    <scope>NUCLEOTIDE SEQUENCE [LARGE SCALE GENOMIC DNA]</scope>
    <source>
        <strain evidence="3 5">FH1-B-B1</strain>
        <strain evidence="2 4">FH1-B-C1</strain>
    </source>
</reference>
<name>A0A2M9ZRR4_9LEPT</name>
<feature type="transmembrane region" description="Helical" evidence="1">
    <location>
        <begin position="91"/>
        <end position="111"/>
    </location>
</feature>
<feature type="transmembrane region" description="Helical" evidence="1">
    <location>
        <begin position="51"/>
        <end position="71"/>
    </location>
</feature>
<evidence type="ECO:0000313" key="5">
    <source>
        <dbReference type="Proteomes" id="UP000231990"/>
    </source>
</evidence>
<evidence type="ECO:0000313" key="3">
    <source>
        <dbReference type="EMBL" id="PJZ74752.1"/>
    </source>
</evidence>
<dbReference type="EMBL" id="NPDY01000001">
    <property type="protein sequence ID" value="PJZ71219.1"/>
    <property type="molecule type" value="Genomic_DNA"/>
</dbReference>
<feature type="transmembrane region" description="Helical" evidence="1">
    <location>
        <begin position="150"/>
        <end position="168"/>
    </location>
</feature>
<feature type="transmembrane region" description="Helical" evidence="1">
    <location>
        <begin position="123"/>
        <end position="144"/>
    </location>
</feature>
<dbReference type="EMBL" id="NPDZ01000001">
    <property type="protein sequence ID" value="PJZ74752.1"/>
    <property type="molecule type" value="Genomic_DNA"/>
</dbReference>
<dbReference type="OrthoDB" id="328930at2"/>
<evidence type="ECO:0000313" key="2">
    <source>
        <dbReference type="EMBL" id="PJZ71219.1"/>
    </source>
</evidence>
<dbReference type="RefSeq" id="WP_100712161.1">
    <property type="nucleotide sequence ID" value="NZ_NPDY01000001.1"/>
</dbReference>
<proteinExistence type="predicted"/>
<comment type="caution">
    <text evidence="3">The sequence shown here is derived from an EMBL/GenBank/DDBJ whole genome shotgun (WGS) entry which is preliminary data.</text>
</comment>
<keyword evidence="4" id="KW-1185">Reference proteome</keyword>
<sequence length="209" mass="23882">MNLKEFFDSSTEVDAAKLSLLEKIFRSPIEAFDLYLREPLLGRKELFRLHYSLWIIAPVMKLFGNIFRISFEWIFSEEVVTGIFSGVLTSLVIYPAVLFIVFQLDVLRLFYRKVDRTKGESLAASDVLTTAFLPFSGSSIFWIFPSPIHAALIGISFLLSYYLCYVGMKRVTGTDPKEFLIFSLVGVAYLLSILLAFTIVYNIIRTLLN</sequence>
<dbReference type="Proteomes" id="UP000231990">
    <property type="component" value="Unassembled WGS sequence"/>
</dbReference>
<accession>A0A2M9ZRR4</accession>
<keyword evidence="1" id="KW-1133">Transmembrane helix</keyword>
<keyword evidence="1" id="KW-0472">Membrane</keyword>
<dbReference type="AlphaFoldDB" id="A0A2M9ZRR4"/>
<dbReference type="Proteomes" id="UP000231962">
    <property type="component" value="Unassembled WGS sequence"/>
</dbReference>
<evidence type="ECO:0000256" key="1">
    <source>
        <dbReference type="SAM" id="Phobius"/>
    </source>
</evidence>
<protein>
    <recommendedName>
        <fullName evidence="6">Yip1 domain-containing protein</fullName>
    </recommendedName>
</protein>
<keyword evidence="1" id="KW-0812">Transmembrane</keyword>
<feature type="transmembrane region" description="Helical" evidence="1">
    <location>
        <begin position="180"/>
        <end position="204"/>
    </location>
</feature>
<evidence type="ECO:0000313" key="4">
    <source>
        <dbReference type="Proteomes" id="UP000231962"/>
    </source>
</evidence>